<gene>
    <name evidence="1" type="ORF">PCON_12904</name>
</gene>
<evidence type="ECO:0000313" key="2">
    <source>
        <dbReference type="Proteomes" id="UP000018144"/>
    </source>
</evidence>
<dbReference type="EMBL" id="HF935799">
    <property type="protein sequence ID" value="CCX32284.1"/>
    <property type="molecule type" value="Genomic_DNA"/>
</dbReference>
<dbReference type="AlphaFoldDB" id="U4LJP7"/>
<reference evidence="1 2" key="1">
    <citation type="journal article" date="2013" name="PLoS Genet.">
        <title>The genome and development-dependent transcriptomes of Pyronema confluens: a window into fungal evolution.</title>
        <authorList>
            <person name="Traeger S."/>
            <person name="Altegoer F."/>
            <person name="Freitag M."/>
            <person name="Gabaldon T."/>
            <person name="Kempken F."/>
            <person name="Kumar A."/>
            <person name="Marcet-Houben M."/>
            <person name="Poggeler S."/>
            <person name="Stajich J.E."/>
            <person name="Nowrousian M."/>
        </authorList>
    </citation>
    <scope>NUCLEOTIDE SEQUENCE [LARGE SCALE GENOMIC DNA]</scope>
    <source>
        <strain evidence="2">CBS 100304</strain>
        <tissue evidence="1">Vegetative mycelium</tissue>
    </source>
</reference>
<sequence>MTIVSHSTCHFSLTPIFQSFGTVNFNEVRGYRTRIQVGGKRCWMAHNRLVTYVKIIDVTGEILEDFF</sequence>
<keyword evidence="2" id="KW-1185">Reference proteome</keyword>
<evidence type="ECO:0000313" key="1">
    <source>
        <dbReference type="EMBL" id="CCX32284.1"/>
    </source>
</evidence>
<accession>U4LJP7</accession>
<organism evidence="1 2">
    <name type="scientific">Pyronema omphalodes (strain CBS 100304)</name>
    <name type="common">Pyronema confluens</name>
    <dbReference type="NCBI Taxonomy" id="1076935"/>
    <lineage>
        <taxon>Eukaryota</taxon>
        <taxon>Fungi</taxon>
        <taxon>Dikarya</taxon>
        <taxon>Ascomycota</taxon>
        <taxon>Pezizomycotina</taxon>
        <taxon>Pezizomycetes</taxon>
        <taxon>Pezizales</taxon>
        <taxon>Pyronemataceae</taxon>
        <taxon>Pyronema</taxon>
    </lineage>
</organism>
<proteinExistence type="predicted"/>
<name>U4LJP7_PYROM</name>
<protein>
    <submittedName>
        <fullName evidence="1">Uncharacterized protein</fullName>
    </submittedName>
</protein>
<dbReference type="Proteomes" id="UP000018144">
    <property type="component" value="Unassembled WGS sequence"/>
</dbReference>